<dbReference type="RefSeq" id="WP_090437677.1">
    <property type="nucleotide sequence ID" value="NZ_FOHU01000001.1"/>
</dbReference>
<organism evidence="1 2">
    <name type="scientific">Natronincola peptidivorans</name>
    <dbReference type="NCBI Taxonomy" id="426128"/>
    <lineage>
        <taxon>Bacteria</taxon>
        <taxon>Bacillati</taxon>
        <taxon>Bacillota</taxon>
        <taxon>Clostridia</taxon>
        <taxon>Peptostreptococcales</taxon>
        <taxon>Natronincolaceae</taxon>
        <taxon>Natronincola</taxon>
    </lineage>
</organism>
<sequence>MPNTIVGHSEEIINFLEDVNYGMNKPQFNHLATIIEGSIHVDGKVSYGKLLKTSLKLRIKAAYIDF</sequence>
<evidence type="ECO:0000313" key="2">
    <source>
        <dbReference type="Proteomes" id="UP000199568"/>
    </source>
</evidence>
<name>A0A1H9Y515_9FIRM</name>
<evidence type="ECO:0000313" key="1">
    <source>
        <dbReference type="EMBL" id="SES63792.1"/>
    </source>
</evidence>
<dbReference type="AlphaFoldDB" id="A0A1H9Y515"/>
<proteinExistence type="predicted"/>
<keyword evidence="2" id="KW-1185">Reference proteome</keyword>
<dbReference type="Proteomes" id="UP000199568">
    <property type="component" value="Unassembled WGS sequence"/>
</dbReference>
<accession>A0A1H9Y515</accession>
<gene>
    <name evidence="1" type="ORF">SAMN05660297_00031</name>
</gene>
<protein>
    <submittedName>
        <fullName evidence="1">Uncharacterized protein</fullName>
    </submittedName>
</protein>
<reference evidence="1 2" key="1">
    <citation type="submission" date="2016-10" db="EMBL/GenBank/DDBJ databases">
        <authorList>
            <person name="de Groot N.N."/>
        </authorList>
    </citation>
    <scope>NUCLEOTIDE SEQUENCE [LARGE SCALE GENOMIC DNA]</scope>
    <source>
        <strain evidence="1 2">DSM 18979</strain>
    </source>
</reference>
<dbReference type="EMBL" id="FOHU01000001">
    <property type="protein sequence ID" value="SES63792.1"/>
    <property type="molecule type" value="Genomic_DNA"/>
</dbReference>
<dbReference type="OrthoDB" id="2519014at2"/>